<evidence type="ECO:0000313" key="2">
    <source>
        <dbReference type="Proteomes" id="UP001056120"/>
    </source>
</evidence>
<gene>
    <name evidence="1" type="ORF">L1987_71824</name>
</gene>
<dbReference type="Proteomes" id="UP001056120">
    <property type="component" value="Linkage Group LG24"/>
</dbReference>
<keyword evidence="2" id="KW-1185">Reference proteome</keyword>
<organism evidence="1 2">
    <name type="scientific">Smallanthus sonchifolius</name>
    <dbReference type="NCBI Taxonomy" id="185202"/>
    <lineage>
        <taxon>Eukaryota</taxon>
        <taxon>Viridiplantae</taxon>
        <taxon>Streptophyta</taxon>
        <taxon>Embryophyta</taxon>
        <taxon>Tracheophyta</taxon>
        <taxon>Spermatophyta</taxon>
        <taxon>Magnoliopsida</taxon>
        <taxon>eudicotyledons</taxon>
        <taxon>Gunneridae</taxon>
        <taxon>Pentapetalae</taxon>
        <taxon>asterids</taxon>
        <taxon>campanulids</taxon>
        <taxon>Asterales</taxon>
        <taxon>Asteraceae</taxon>
        <taxon>Asteroideae</taxon>
        <taxon>Heliantheae alliance</taxon>
        <taxon>Millerieae</taxon>
        <taxon>Smallanthus</taxon>
    </lineage>
</organism>
<reference evidence="1 2" key="2">
    <citation type="journal article" date="2022" name="Mol. Ecol. Resour.">
        <title>The genomes of chicory, endive, great burdock and yacon provide insights into Asteraceae paleo-polyploidization history and plant inulin production.</title>
        <authorList>
            <person name="Fan W."/>
            <person name="Wang S."/>
            <person name="Wang H."/>
            <person name="Wang A."/>
            <person name="Jiang F."/>
            <person name="Liu H."/>
            <person name="Zhao H."/>
            <person name="Xu D."/>
            <person name="Zhang Y."/>
        </authorList>
    </citation>
    <scope>NUCLEOTIDE SEQUENCE [LARGE SCALE GENOMIC DNA]</scope>
    <source>
        <strain evidence="2">cv. Yunnan</strain>
        <tissue evidence="1">Leaves</tissue>
    </source>
</reference>
<sequence>MRRRWPKCTRTYLIQTKSSTVLLKKKFYCNTFGRQSESSIDTAAHGNASANLSRFSVPCFDRIVWQQLQNFILLKVFHFKCLRSVLTRNS</sequence>
<proteinExistence type="predicted"/>
<evidence type="ECO:0000313" key="1">
    <source>
        <dbReference type="EMBL" id="KAI3713250.1"/>
    </source>
</evidence>
<comment type="caution">
    <text evidence="1">The sequence shown here is derived from an EMBL/GenBank/DDBJ whole genome shotgun (WGS) entry which is preliminary data.</text>
</comment>
<dbReference type="EMBL" id="CM042041">
    <property type="protein sequence ID" value="KAI3713250.1"/>
    <property type="molecule type" value="Genomic_DNA"/>
</dbReference>
<protein>
    <submittedName>
        <fullName evidence="1">Uncharacterized protein</fullName>
    </submittedName>
</protein>
<reference evidence="2" key="1">
    <citation type="journal article" date="2022" name="Mol. Ecol. Resour.">
        <title>The genomes of chicory, endive, great burdock and yacon provide insights into Asteraceae palaeo-polyploidization history and plant inulin production.</title>
        <authorList>
            <person name="Fan W."/>
            <person name="Wang S."/>
            <person name="Wang H."/>
            <person name="Wang A."/>
            <person name="Jiang F."/>
            <person name="Liu H."/>
            <person name="Zhao H."/>
            <person name="Xu D."/>
            <person name="Zhang Y."/>
        </authorList>
    </citation>
    <scope>NUCLEOTIDE SEQUENCE [LARGE SCALE GENOMIC DNA]</scope>
    <source>
        <strain evidence="2">cv. Yunnan</strain>
    </source>
</reference>
<accession>A0ACB9AUD6</accession>
<name>A0ACB9AUD6_9ASTR</name>